<evidence type="ECO:0000313" key="2">
    <source>
        <dbReference type="EMBL" id="OGF64816.1"/>
    </source>
</evidence>
<keyword evidence="1" id="KW-0812">Transmembrane</keyword>
<keyword evidence="1" id="KW-1133">Transmembrane helix</keyword>
<gene>
    <name evidence="2" type="ORF">A2Y62_19460</name>
</gene>
<dbReference type="Proteomes" id="UP000178943">
    <property type="component" value="Unassembled WGS sequence"/>
</dbReference>
<evidence type="ECO:0000256" key="1">
    <source>
        <dbReference type="SAM" id="Phobius"/>
    </source>
</evidence>
<feature type="transmembrane region" description="Helical" evidence="1">
    <location>
        <begin position="122"/>
        <end position="139"/>
    </location>
</feature>
<organism evidence="2 3">
    <name type="scientific">Candidatus Fischerbacteria bacterium RBG_13_37_8</name>
    <dbReference type="NCBI Taxonomy" id="1817863"/>
    <lineage>
        <taxon>Bacteria</taxon>
        <taxon>Candidatus Fischeribacteriota</taxon>
    </lineage>
</organism>
<reference evidence="2 3" key="1">
    <citation type="journal article" date="2016" name="Nat. Commun.">
        <title>Thousands of microbial genomes shed light on interconnected biogeochemical processes in an aquifer system.</title>
        <authorList>
            <person name="Anantharaman K."/>
            <person name="Brown C.T."/>
            <person name="Hug L.A."/>
            <person name="Sharon I."/>
            <person name="Castelle C.J."/>
            <person name="Probst A.J."/>
            <person name="Thomas B.C."/>
            <person name="Singh A."/>
            <person name="Wilkins M.J."/>
            <person name="Karaoz U."/>
            <person name="Brodie E.L."/>
            <person name="Williams K.H."/>
            <person name="Hubbard S.S."/>
            <person name="Banfield J.F."/>
        </authorList>
    </citation>
    <scope>NUCLEOTIDE SEQUENCE [LARGE SCALE GENOMIC DNA]</scope>
</reference>
<comment type="caution">
    <text evidence="2">The sequence shown here is derived from an EMBL/GenBank/DDBJ whole genome shotgun (WGS) entry which is preliminary data.</text>
</comment>
<sequence>MRLYAFVPLCLYICIMEIANKENKTYVIFKSLSTSVRRFLILLFLIIGFALQTTSSSLLIIIAGTIVVFFASLLSLVRNISIKEKKARSSEWQKVTMEEFNKVKVKLKQIKKWSSISTSKKITMIIILFVLCWSFSYVLFADQPLLIKIIIIDAFILFIPLFVSGSRSIWTPPDMDIKVKALSLLLDFDFIKNDKRLKLQPYLQIGIDSPEKNFPTDAKLIIEITGAPKDFLGVQMQVSINRVQSKAYPYAYAVIVAQKSLHLDLKEIKSPDKKVVFEPKQQAEVDILVIRQRTSRTSGYHTNDSTIENIVRIAINTAFTLLNNEN</sequence>
<evidence type="ECO:0000313" key="3">
    <source>
        <dbReference type="Proteomes" id="UP000178943"/>
    </source>
</evidence>
<protein>
    <submittedName>
        <fullName evidence="2">Uncharacterized protein</fullName>
    </submittedName>
</protein>
<feature type="transmembrane region" description="Helical" evidence="1">
    <location>
        <begin position="36"/>
        <end position="52"/>
    </location>
</feature>
<dbReference type="EMBL" id="MFGW01000131">
    <property type="protein sequence ID" value="OGF64816.1"/>
    <property type="molecule type" value="Genomic_DNA"/>
</dbReference>
<dbReference type="AlphaFoldDB" id="A0A1F5VN24"/>
<feature type="transmembrane region" description="Helical" evidence="1">
    <location>
        <begin position="58"/>
        <end position="77"/>
    </location>
</feature>
<accession>A0A1F5VN24</accession>
<keyword evidence="1" id="KW-0472">Membrane</keyword>
<feature type="transmembrane region" description="Helical" evidence="1">
    <location>
        <begin position="145"/>
        <end position="163"/>
    </location>
</feature>
<dbReference type="STRING" id="1817863.A2Y62_19460"/>
<proteinExistence type="predicted"/>
<name>A0A1F5VN24_9BACT</name>